<comment type="caution">
    <text evidence="2">The sequence shown here is derived from an EMBL/GenBank/DDBJ whole genome shotgun (WGS) entry which is preliminary data.</text>
</comment>
<dbReference type="AlphaFoldDB" id="A0A7Y0FL14"/>
<reference evidence="2 3" key="1">
    <citation type="submission" date="2020-04" db="EMBL/GenBank/DDBJ databases">
        <title>Hymenobacter polaris sp. nov., isolated from Arctic soil.</title>
        <authorList>
            <person name="Dahal R.H."/>
        </authorList>
    </citation>
    <scope>NUCLEOTIDE SEQUENCE [LARGE SCALE GENOMIC DNA]</scope>
    <source>
        <strain evidence="2 3">RP-2-7</strain>
    </source>
</reference>
<organism evidence="2 3">
    <name type="scientific">Hymenobacter polaris</name>
    <dbReference type="NCBI Taxonomy" id="2682546"/>
    <lineage>
        <taxon>Bacteria</taxon>
        <taxon>Pseudomonadati</taxon>
        <taxon>Bacteroidota</taxon>
        <taxon>Cytophagia</taxon>
        <taxon>Cytophagales</taxon>
        <taxon>Hymenobacteraceae</taxon>
        <taxon>Hymenobacter</taxon>
    </lineage>
</organism>
<dbReference type="Proteomes" id="UP000559626">
    <property type="component" value="Unassembled WGS sequence"/>
</dbReference>
<proteinExistence type="predicted"/>
<dbReference type="Pfam" id="PF10988">
    <property type="entry name" value="DUF2807"/>
    <property type="match status" value="1"/>
</dbReference>
<sequence length="261" mass="28737">MSVFPNVVPRALVGSFWLALGALGPWLLSGCGAGHEADCLKSNGAVVVQRRAISRQLRQLRVYDNVDVTIVPDTASYAEVRAGENVIDDIEFSTPAGPSQLVIRNTSRCNWARSYNTPREVRLHLPYLHDVEQRGYGLLTTASQWAQDTLFVRVLSPGDVNLNVTSTYLYVDSYDAGDLTLSGFAHDFHPNLGSNGFLFASALQTDFCYFYTYPSWVGNAYVRTRGNLGGTLNGSGTLYYSGPPAYIDVIGPNKQRLVREQ</sequence>
<evidence type="ECO:0000313" key="2">
    <source>
        <dbReference type="EMBL" id="NML63899.1"/>
    </source>
</evidence>
<evidence type="ECO:0000259" key="1">
    <source>
        <dbReference type="Pfam" id="PF10988"/>
    </source>
</evidence>
<gene>
    <name evidence="2" type="ORF">HHL22_01650</name>
</gene>
<dbReference type="RefSeq" id="WP_169529229.1">
    <property type="nucleotide sequence ID" value="NZ_JABBGH010000001.1"/>
</dbReference>
<dbReference type="EMBL" id="JABBGH010000001">
    <property type="protein sequence ID" value="NML63899.1"/>
    <property type="molecule type" value="Genomic_DNA"/>
</dbReference>
<dbReference type="Gene3D" id="2.160.20.120">
    <property type="match status" value="1"/>
</dbReference>
<evidence type="ECO:0000313" key="3">
    <source>
        <dbReference type="Proteomes" id="UP000559626"/>
    </source>
</evidence>
<accession>A0A7Y0FL14</accession>
<feature type="domain" description="Putative auto-transporter adhesin head GIN" evidence="1">
    <location>
        <begin position="59"/>
        <end position="244"/>
    </location>
</feature>
<name>A0A7Y0FL14_9BACT</name>
<protein>
    <recommendedName>
        <fullName evidence="1">Putative auto-transporter adhesin head GIN domain-containing protein</fullName>
    </recommendedName>
</protein>
<keyword evidence="3" id="KW-1185">Reference proteome</keyword>
<dbReference type="InterPro" id="IPR021255">
    <property type="entry name" value="DUF2807"/>
</dbReference>